<organism evidence="1">
    <name type="scientific">Timema genevievae</name>
    <name type="common">Walking stick</name>
    <dbReference type="NCBI Taxonomy" id="629358"/>
    <lineage>
        <taxon>Eukaryota</taxon>
        <taxon>Metazoa</taxon>
        <taxon>Ecdysozoa</taxon>
        <taxon>Arthropoda</taxon>
        <taxon>Hexapoda</taxon>
        <taxon>Insecta</taxon>
        <taxon>Pterygota</taxon>
        <taxon>Neoptera</taxon>
        <taxon>Polyneoptera</taxon>
        <taxon>Phasmatodea</taxon>
        <taxon>Timematodea</taxon>
        <taxon>Timematoidea</taxon>
        <taxon>Timematidae</taxon>
        <taxon>Timema</taxon>
    </lineage>
</organism>
<proteinExistence type="predicted"/>
<dbReference type="InterPro" id="IPR036987">
    <property type="entry name" value="SRA-YDG_sf"/>
</dbReference>
<accession>A0A7R9PL28</accession>
<dbReference type="EMBL" id="OE840817">
    <property type="protein sequence ID" value="CAD7592745.1"/>
    <property type="molecule type" value="Genomic_DNA"/>
</dbReference>
<dbReference type="PANTHER" id="PTHR14140:SF45">
    <property type="entry name" value="RING-TYPE E3 UBIQUITIN TRANSFERASE"/>
    <property type="match status" value="1"/>
</dbReference>
<dbReference type="GO" id="GO:0044027">
    <property type="term" value="P:negative regulation of gene expression via chromosomal CpG island methylation"/>
    <property type="evidence" value="ECO:0007669"/>
    <property type="project" value="TreeGrafter"/>
</dbReference>
<name>A0A7R9PL28_TIMGE</name>
<dbReference type="InterPro" id="IPR015947">
    <property type="entry name" value="PUA-like_sf"/>
</dbReference>
<protein>
    <submittedName>
        <fullName evidence="1">Uncharacterized protein</fullName>
    </submittedName>
</protein>
<dbReference type="GO" id="GO:0061630">
    <property type="term" value="F:ubiquitin protein ligase activity"/>
    <property type="evidence" value="ECO:0007669"/>
    <property type="project" value="TreeGrafter"/>
</dbReference>
<dbReference type="SUPFAM" id="SSF88697">
    <property type="entry name" value="PUA domain-like"/>
    <property type="match status" value="1"/>
</dbReference>
<sequence length="165" mass="18441">MRWPDGTSGADLEDCRTGRMGLPYSTSVSGHYFTGTIRNLYRCSSRQFDSRWVAWVGSEWENGFRGGVYSGLMGSCVPRYCPECKNDENEIVRAGEKLKESKRKSMAASKTTSSKRDWGKGMACVGRTKVCTIVPPDHFGPVPGVEVGTSWMFRMQVTNILLYNT</sequence>
<dbReference type="AlphaFoldDB" id="A0A7R9PL28"/>
<reference evidence="1" key="1">
    <citation type="submission" date="2020-11" db="EMBL/GenBank/DDBJ databases">
        <authorList>
            <person name="Tran Van P."/>
        </authorList>
    </citation>
    <scope>NUCLEOTIDE SEQUENCE</scope>
</reference>
<gene>
    <name evidence="1" type="ORF">TGEB3V08_LOCUS5050</name>
</gene>
<dbReference type="GO" id="GO:0016567">
    <property type="term" value="P:protein ubiquitination"/>
    <property type="evidence" value="ECO:0007669"/>
    <property type="project" value="TreeGrafter"/>
</dbReference>
<dbReference type="Gene3D" id="2.30.280.10">
    <property type="entry name" value="SRA-YDG"/>
    <property type="match status" value="1"/>
</dbReference>
<dbReference type="InterPro" id="IPR045134">
    <property type="entry name" value="UHRF1/2-like"/>
</dbReference>
<evidence type="ECO:0000313" key="1">
    <source>
        <dbReference type="EMBL" id="CAD7592745.1"/>
    </source>
</evidence>
<dbReference type="PANTHER" id="PTHR14140">
    <property type="entry name" value="E3 UBIQUITIN-PROTEIN LIGASE UHRF-RELATED"/>
    <property type="match status" value="1"/>
</dbReference>